<evidence type="ECO:0000256" key="5">
    <source>
        <dbReference type="ARBA" id="ARBA00022970"/>
    </source>
</evidence>
<keyword evidence="4 8" id="KW-0812">Transmembrane</keyword>
<dbReference type="InterPro" id="IPR004841">
    <property type="entry name" value="AA-permease/SLC12A_dom"/>
</dbReference>
<evidence type="ECO:0000256" key="2">
    <source>
        <dbReference type="ARBA" id="ARBA00022448"/>
    </source>
</evidence>
<dbReference type="PANTHER" id="PTHR43495:SF6">
    <property type="entry name" value="THREONINE_SERINE TRANSPORTER YBXG-RELATED"/>
    <property type="match status" value="1"/>
</dbReference>
<evidence type="ECO:0000256" key="4">
    <source>
        <dbReference type="ARBA" id="ARBA00022692"/>
    </source>
</evidence>
<feature type="transmembrane region" description="Helical" evidence="8">
    <location>
        <begin position="30"/>
        <end position="51"/>
    </location>
</feature>
<feature type="transmembrane region" description="Helical" evidence="8">
    <location>
        <begin position="72"/>
        <end position="93"/>
    </location>
</feature>
<protein>
    <submittedName>
        <fullName evidence="10">Amino acid permease</fullName>
    </submittedName>
</protein>
<evidence type="ECO:0000313" key="10">
    <source>
        <dbReference type="EMBL" id="SUK59687.1"/>
    </source>
</evidence>
<keyword evidence="3" id="KW-1003">Cell membrane</keyword>
<keyword evidence="7 8" id="KW-0472">Membrane</keyword>
<evidence type="ECO:0000256" key="6">
    <source>
        <dbReference type="ARBA" id="ARBA00022989"/>
    </source>
</evidence>
<dbReference type="GO" id="GO:0055085">
    <property type="term" value="P:transmembrane transport"/>
    <property type="evidence" value="ECO:0007669"/>
    <property type="project" value="InterPro"/>
</dbReference>
<evidence type="ECO:0000256" key="8">
    <source>
        <dbReference type="SAM" id="Phobius"/>
    </source>
</evidence>
<dbReference type="Gene3D" id="1.20.1740.10">
    <property type="entry name" value="Amino acid/polyamine transporter I"/>
    <property type="match status" value="1"/>
</dbReference>
<dbReference type="Pfam" id="PF00324">
    <property type="entry name" value="AA_permease"/>
    <property type="match status" value="1"/>
</dbReference>
<gene>
    <name evidence="10" type="primary">yifK_2</name>
    <name evidence="10" type="ORF">NCTC6133_03116</name>
</gene>
<dbReference type="GO" id="GO:0005886">
    <property type="term" value="C:plasma membrane"/>
    <property type="evidence" value="ECO:0007669"/>
    <property type="project" value="UniProtKB-SubCell"/>
</dbReference>
<dbReference type="EMBL" id="UHAP01000001">
    <property type="protein sequence ID" value="SUK59687.1"/>
    <property type="molecule type" value="Genomic_DNA"/>
</dbReference>
<reference evidence="10 11" key="1">
    <citation type="submission" date="2018-06" db="EMBL/GenBank/DDBJ databases">
        <authorList>
            <consortium name="Pathogen Informatics"/>
            <person name="Doyle S."/>
        </authorList>
    </citation>
    <scope>NUCLEOTIDE SEQUENCE [LARGE SCALE GENOMIC DNA]</scope>
    <source>
        <strain evidence="10 11">NCTC6133</strain>
    </source>
</reference>
<comment type="subcellular location">
    <subcellularLocation>
        <location evidence="1">Cell membrane</location>
        <topology evidence="1">Multi-pass membrane protein</topology>
    </subcellularLocation>
</comment>
<keyword evidence="2" id="KW-0813">Transport</keyword>
<sequence length="108" mass="11576">MVLFSFGFGNGGHAVGISNLWTNGGFMPNGIVGFFFALSIVIGSYQGVELIGITAGETKDPQKNIVKAVNGVIWRILIFYLGAIFVIVSVYPWNQLGDIGSPFVCNIC</sequence>
<evidence type="ECO:0000313" key="11">
    <source>
        <dbReference type="Proteomes" id="UP000255091"/>
    </source>
</evidence>
<dbReference type="AlphaFoldDB" id="A0A380DYV2"/>
<name>A0A380DYV2_STAAU</name>
<keyword evidence="5" id="KW-0029">Amino-acid transport</keyword>
<feature type="domain" description="Amino acid permease/ SLC12A" evidence="9">
    <location>
        <begin position="5"/>
        <end position="104"/>
    </location>
</feature>
<dbReference type="Proteomes" id="UP000255091">
    <property type="component" value="Unassembled WGS sequence"/>
</dbReference>
<evidence type="ECO:0000256" key="1">
    <source>
        <dbReference type="ARBA" id="ARBA00004651"/>
    </source>
</evidence>
<evidence type="ECO:0000256" key="7">
    <source>
        <dbReference type="ARBA" id="ARBA00023136"/>
    </source>
</evidence>
<evidence type="ECO:0000256" key="3">
    <source>
        <dbReference type="ARBA" id="ARBA00022475"/>
    </source>
</evidence>
<keyword evidence="6 8" id="KW-1133">Transmembrane helix</keyword>
<dbReference type="GO" id="GO:0006865">
    <property type="term" value="P:amino acid transport"/>
    <property type="evidence" value="ECO:0007669"/>
    <property type="project" value="UniProtKB-KW"/>
</dbReference>
<accession>A0A380DYV2</accession>
<dbReference type="PANTHER" id="PTHR43495">
    <property type="entry name" value="GABA PERMEASE"/>
    <property type="match status" value="1"/>
</dbReference>
<evidence type="ECO:0000259" key="9">
    <source>
        <dbReference type="Pfam" id="PF00324"/>
    </source>
</evidence>
<proteinExistence type="predicted"/>
<organism evidence="10 11">
    <name type="scientific">Staphylococcus aureus</name>
    <dbReference type="NCBI Taxonomy" id="1280"/>
    <lineage>
        <taxon>Bacteria</taxon>
        <taxon>Bacillati</taxon>
        <taxon>Bacillota</taxon>
        <taxon>Bacilli</taxon>
        <taxon>Bacillales</taxon>
        <taxon>Staphylococcaceae</taxon>
        <taxon>Staphylococcus</taxon>
    </lineage>
</organism>